<protein>
    <recommendedName>
        <fullName evidence="1">Lipid-binding serum glycoprotein C-terminal domain-containing protein</fullName>
    </recommendedName>
</protein>
<evidence type="ECO:0000259" key="1">
    <source>
        <dbReference type="SMART" id="SM00329"/>
    </source>
</evidence>
<dbReference type="Ensembl" id="ENSPCLT00000000511.1">
    <property type="protein sequence ID" value="ENSPCLP00000000390.1"/>
    <property type="gene ID" value="ENSPCLG00000000328.1"/>
</dbReference>
<organism evidence="2 3">
    <name type="scientific">Phasianus colchicus</name>
    <name type="common">Common pheasant</name>
    <dbReference type="NCBI Taxonomy" id="9054"/>
    <lineage>
        <taxon>Eukaryota</taxon>
        <taxon>Metazoa</taxon>
        <taxon>Chordata</taxon>
        <taxon>Craniata</taxon>
        <taxon>Vertebrata</taxon>
        <taxon>Euteleostomi</taxon>
        <taxon>Archelosauria</taxon>
        <taxon>Archosauria</taxon>
        <taxon>Dinosauria</taxon>
        <taxon>Saurischia</taxon>
        <taxon>Theropoda</taxon>
        <taxon>Coelurosauria</taxon>
        <taxon>Aves</taxon>
        <taxon>Neognathae</taxon>
        <taxon>Galloanserae</taxon>
        <taxon>Galliformes</taxon>
        <taxon>Phasianidae</taxon>
        <taxon>Phasianinae</taxon>
        <taxon>Phasianus</taxon>
    </lineage>
</organism>
<evidence type="ECO:0000313" key="3">
    <source>
        <dbReference type="Proteomes" id="UP000472261"/>
    </source>
</evidence>
<dbReference type="Proteomes" id="UP000472261">
    <property type="component" value="Unplaced"/>
</dbReference>
<dbReference type="PANTHER" id="PTHR46019">
    <property type="entry name" value="BPI FOLD-CONTAINING FAMILY B MEMBER 4-RELATED"/>
    <property type="match status" value="1"/>
</dbReference>
<evidence type="ECO:0000313" key="2">
    <source>
        <dbReference type="Ensembl" id="ENSPCLP00000000390.1"/>
    </source>
</evidence>
<dbReference type="GO" id="GO:0008289">
    <property type="term" value="F:lipid binding"/>
    <property type="evidence" value="ECO:0007669"/>
    <property type="project" value="InterPro"/>
</dbReference>
<sequence>MSAILALLEPVQPTRAPDCGGILTPLGLSYLAEISKPHAEVALRRDLMARRASDLFLGSRITSVEVAELWLSIIPEAGLRLGIEVELRIAPLHAVPMPVRLSIRADLHVDMGPDGNLQLLTSACRPTVRAKSSREAESKSFRSILDKEVDVDKLCLDVSKLLLLPNEQLMSLTALFPVTPSCQLQYLPLAAPVFSKQGIALSLQTTFLVAGAAVPVPVSPVPFSMPELASSSTSHLILALSEHFYTSLYFTLERAGAFNMTIPSMLTTATLAQKITQVGSLYHEDLPIVLSAALRSSPRVMLEEGRAALKLFLTVHIGAGSPDFQSFLSVSADVTTGLQLSVSDTRMMISTAAAVLEELFLAPVCQQVPAWMDDVLREGVHLPHLSRFTYTDVSVVIHKDYVLVPCNLKLQSTMA</sequence>
<feature type="domain" description="Lipid-binding serum glycoprotein C-terminal" evidence="1">
    <location>
        <begin position="230"/>
        <end position="406"/>
    </location>
</feature>
<dbReference type="InterPro" id="IPR017943">
    <property type="entry name" value="Bactericidal_perm-incr_a/b_dom"/>
</dbReference>
<dbReference type="SMART" id="SM00329">
    <property type="entry name" value="BPI2"/>
    <property type="match status" value="1"/>
</dbReference>
<reference evidence="2" key="1">
    <citation type="submission" date="2025-08" db="UniProtKB">
        <authorList>
            <consortium name="Ensembl"/>
        </authorList>
    </citation>
    <scope>IDENTIFICATION</scope>
</reference>
<dbReference type="AlphaFoldDB" id="A0A669P0P0"/>
<proteinExistence type="predicted"/>
<reference evidence="2" key="2">
    <citation type="submission" date="2025-09" db="UniProtKB">
        <authorList>
            <consortium name="Ensembl"/>
        </authorList>
    </citation>
    <scope>IDENTIFICATION</scope>
</reference>
<dbReference type="InterPro" id="IPR001124">
    <property type="entry name" value="Lipid-bd_serum_glycop_C"/>
</dbReference>
<gene>
    <name evidence="2" type="primary">LOC116227750</name>
</gene>
<dbReference type="PANTHER" id="PTHR46019:SF4">
    <property type="entry name" value="BPI FOLD-CONTAINING FAMILY B MEMBER 4"/>
    <property type="match status" value="1"/>
</dbReference>
<accession>A0A669P0P0</accession>
<keyword evidence="3" id="KW-1185">Reference proteome</keyword>
<name>A0A669P0P0_PHACC</name>
<dbReference type="Gene3D" id="3.15.20.10">
    <property type="entry name" value="Bactericidal permeability-increasing protein, domain 2"/>
    <property type="match status" value="1"/>
</dbReference>
<dbReference type="SUPFAM" id="SSF55394">
    <property type="entry name" value="Bactericidal permeability-increasing protein, BPI"/>
    <property type="match status" value="1"/>
</dbReference>
<dbReference type="InterPro" id="IPR051660">
    <property type="entry name" value="BPI_fold-BPI/LBP"/>
</dbReference>